<proteinExistence type="predicted"/>
<sequence>MAGRIQPPDSVFELSNNTVASNPSLRREWRMVLVDLRNHAWSVEIEGLALPHDMANAAIG</sequence>
<protein>
    <submittedName>
        <fullName evidence="1">Uncharacterized protein</fullName>
    </submittedName>
</protein>
<organism evidence="1 2">
    <name type="scientific">Pistacia integerrima</name>
    <dbReference type="NCBI Taxonomy" id="434235"/>
    <lineage>
        <taxon>Eukaryota</taxon>
        <taxon>Viridiplantae</taxon>
        <taxon>Streptophyta</taxon>
        <taxon>Embryophyta</taxon>
        <taxon>Tracheophyta</taxon>
        <taxon>Spermatophyta</taxon>
        <taxon>Magnoliopsida</taxon>
        <taxon>eudicotyledons</taxon>
        <taxon>Gunneridae</taxon>
        <taxon>Pentapetalae</taxon>
        <taxon>rosids</taxon>
        <taxon>malvids</taxon>
        <taxon>Sapindales</taxon>
        <taxon>Anacardiaceae</taxon>
        <taxon>Pistacia</taxon>
    </lineage>
</organism>
<keyword evidence="2" id="KW-1185">Reference proteome</keyword>
<dbReference type="Proteomes" id="UP001163603">
    <property type="component" value="Chromosome 9"/>
</dbReference>
<reference evidence="2" key="1">
    <citation type="journal article" date="2023" name="G3 (Bethesda)">
        <title>Genome assembly and association tests identify interacting loci associated with vigor, precocity, and sex in interspecific pistachio rootstocks.</title>
        <authorList>
            <person name="Palmer W."/>
            <person name="Jacygrad E."/>
            <person name="Sagayaradj S."/>
            <person name="Cavanaugh K."/>
            <person name="Han R."/>
            <person name="Bertier L."/>
            <person name="Beede B."/>
            <person name="Kafkas S."/>
            <person name="Golino D."/>
            <person name="Preece J."/>
            <person name="Michelmore R."/>
        </authorList>
    </citation>
    <scope>NUCLEOTIDE SEQUENCE [LARGE SCALE GENOMIC DNA]</scope>
</reference>
<comment type="caution">
    <text evidence="1">The sequence shown here is derived from an EMBL/GenBank/DDBJ whole genome shotgun (WGS) entry which is preliminary data.</text>
</comment>
<gene>
    <name evidence="1" type="ORF">Pint_36060</name>
</gene>
<evidence type="ECO:0000313" key="2">
    <source>
        <dbReference type="Proteomes" id="UP001163603"/>
    </source>
</evidence>
<name>A0ACC0XZF5_9ROSI</name>
<dbReference type="EMBL" id="CM047744">
    <property type="protein sequence ID" value="KAJ0027486.1"/>
    <property type="molecule type" value="Genomic_DNA"/>
</dbReference>
<evidence type="ECO:0000313" key="1">
    <source>
        <dbReference type="EMBL" id="KAJ0027486.1"/>
    </source>
</evidence>
<accession>A0ACC0XZF5</accession>